<gene>
    <name evidence="1" type="ORF">EWM64_g6321</name>
</gene>
<reference evidence="1 2" key="1">
    <citation type="submission" date="2019-02" db="EMBL/GenBank/DDBJ databases">
        <title>Genome sequencing of the rare red list fungi Hericium alpestre (H. flagellum).</title>
        <authorList>
            <person name="Buettner E."/>
            <person name="Kellner H."/>
        </authorList>
    </citation>
    <scope>NUCLEOTIDE SEQUENCE [LARGE SCALE GENOMIC DNA]</scope>
    <source>
        <strain evidence="1 2">DSM 108284</strain>
    </source>
</reference>
<proteinExistence type="predicted"/>
<evidence type="ECO:0000313" key="1">
    <source>
        <dbReference type="EMBL" id="TFY77694.1"/>
    </source>
</evidence>
<dbReference type="Proteomes" id="UP000298061">
    <property type="component" value="Unassembled WGS sequence"/>
</dbReference>
<sequence>MLKSRVDEREGLEVAAGKAEILTTLDVELSVALDEDDVGLVVELESVVVVPGAAVLVAVTAGYGHQLKLVVGTGAKNSGDSCRGCDP</sequence>
<evidence type="ECO:0000313" key="2">
    <source>
        <dbReference type="Proteomes" id="UP000298061"/>
    </source>
</evidence>
<dbReference type="EMBL" id="SFCI01000846">
    <property type="protein sequence ID" value="TFY77694.1"/>
    <property type="molecule type" value="Genomic_DNA"/>
</dbReference>
<accession>A0A4Y9ZTY0</accession>
<dbReference type="AlphaFoldDB" id="A0A4Y9ZTY0"/>
<protein>
    <submittedName>
        <fullName evidence="1">Uncharacterized protein</fullName>
    </submittedName>
</protein>
<organism evidence="1 2">
    <name type="scientific">Hericium alpestre</name>
    <dbReference type="NCBI Taxonomy" id="135208"/>
    <lineage>
        <taxon>Eukaryota</taxon>
        <taxon>Fungi</taxon>
        <taxon>Dikarya</taxon>
        <taxon>Basidiomycota</taxon>
        <taxon>Agaricomycotina</taxon>
        <taxon>Agaricomycetes</taxon>
        <taxon>Russulales</taxon>
        <taxon>Hericiaceae</taxon>
        <taxon>Hericium</taxon>
    </lineage>
</organism>
<keyword evidence="2" id="KW-1185">Reference proteome</keyword>
<comment type="caution">
    <text evidence="1">The sequence shown here is derived from an EMBL/GenBank/DDBJ whole genome shotgun (WGS) entry which is preliminary data.</text>
</comment>
<name>A0A4Y9ZTY0_9AGAM</name>